<proteinExistence type="predicted"/>
<dbReference type="Gene3D" id="3.40.50.150">
    <property type="entry name" value="Vaccinia Virus protein VP39"/>
    <property type="match status" value="1"/>
</dbReference>
<dbReference type="OrthoDB" id="9791837at2"/>
<name>A0A1I7JXG5_9GAMM</name>
<dbReference type="CDD" id="cd02440">
    <property type="entry name" value="AdoMet_MTases"/>
    <property type="match status" value="1"/>
</dbReference>
<dbReference type="SUPFAM" id="SSF53335">
    <property type="entry name" value="S-adenosyl-L-methionine-dependent methyltransferases"/>
    <property type="match status" value="1"/>
</dbReference>
<dbReference type="Proteomes" id="UP000242496">
    <property type="component" value="Unassembled WGS sequence"/>
</dbReference>
<dbReference type="GO" id="GO:0008168">
    <property type="term" value="F:methyltransferase activity"/>
    <property type="evidence" value="ECO:0007669"/>
    <property type="project" value="UniProtKB-KW"/>
</dbReference>
<evidence type="ECO:0000259" key="3">
    <source>
        <dbReference type="Pfam" id="PF13649"/>
    </source>
</evidence>
<evidence type="ECO:0000313" key="4">
    <source>
        <dbReference type="EMBL" id="SFU89871.1"/>
    </source>
</evidence>
<evidence type="ECO:0000313" key="5">
    <source>
        <dbReference type="Proteomes" id="UP000242496"/>
    </source>
</evidence>
<gene>
    <name evidence="4" type="ORF">SAMN05421784_14117</name>
</gene>
<dbReference type="EMBL" id="FPBJ01000041">
    <property type="protein sequence ID" value="SFU89871.1"/>
    <property type="molecule type" value="Genomic_DNA"/>
</dbReference>
<protein>
    <submittedName>
        <fullName evidence="4">Methyltransferase domain-containing protein</fullName>
    </submittedName>
</protein>
<dbReference type="GO" id="GO:0032259">
    <property type="term" value="P:methylation"/>
    <property type="evidence" value="ECO:0007669"/>
    <property type="project" value="UniProtKB-KW"/>
</dbReference>
<dbReference type="Pfam" id="PF13649">
    <property type="entry name" value="Methyltransf_25"/>
    <property type="match status" value="1"/>
</dbReference>
<sequence length="246" mass="28574">MVKKEVDYNSIGESYEQFIQRSPQRALEVRTVLDMVGDVRGKSILDLACGYGYFGRELRKRGASKVVGVDISEKMIELARTKSEQYGDDLEFHVQNVCDMKSFGKFDIVVAVWLFNYAESPEDLETMFQVIADHLKPSGKLMGYTISPEFQLKMGNFDAYGINILSEESWKGGSRYQTEFLSMPPSDVTFYRWDREHYERAIEKAGFKKFEWHKATLLESEIERYPDGFWHIFQQNCFNIGLTCSY</sequence>
<accession>A0A1I7JXG5</accession>
<dbReference type="STRING" id="351659.SAMN05421784_14117"/>
<feature type="domain" description="Methyltransferase" evidence="3">
    <location>
        <begin position="44"/>
        <end position="139"/>
    </location>
</feature>
<dbReference type="InterPro" id="IPR029063">
    <property type="entry name" value="SAM-dependent_MTases_sf"/>
</dbReference>
<dbReference type="InterPro" id="IPR041698">
    <property type="entry name" value="Methyltransf_25"/>
</dbReference>
<organism evidence="4 5">
    <name type="scientific">Xenorhabdus koppenhoeferi</name>
    <dbReference type="NCBI Taxonomy" id="351659"/>
    <lineage>
        <taxon>Bacteria</taxon>
        <taxon>Pseudomonadati</taxon>
        <taxon>Pseudomonadota</taxon>
        <taxon>Gammaproteobacteria</taxon>
        <taxon>Enterobacterales</taxon>
        <taxon>Morganellaceae</taxon>
        <taxon>Xenorhabdus</taxon>
    </lineage>
</organism>
<keyword evidence="5" id="KW-1185">Reference proteome</keyword>
<dbReference type="AlphaFoldDB" id="A0A1I7JXG5"/>
<reference evidence="5" key="1">
    <citation type="submission" date="2016-10" db="EMBL/GenBank/DDBJ databases">
        <authorList>
            <person name="Varghese N."/>
            <person name="Submissions S."/>
        </authorList>
    </citation>
    <scope>NUCLEOTIDE SEQUENCE [LARGE SCALE GENOMIC DNA]</scope>
    <source>
        <strain evidence="5">DSM 18168</strain>
    </source>
</reference>
<keyword evidence="2 4" id="KW-0808">Transferase</keyword>
<dbReference type="RefSeq" id="WP_092553495.1">
    <property type="nucleotide sequence ID" value="NZ_CAWRBG010000090.1"/>
</dbReference>
<evidence type="ECO:0000256" key="1">
    <source>
        <dbReference type="ARBA" id="ARBA00022603"/>
    </source>
</evidence>
<dbReference type="PANTHER" id="PTHR43861">
    <property type="entry name" value="TRANS-ACONITATE 2-METHYLTRANSFERASE-RELATED"/>
    <property type="match status" value="1"/>
</dbReference>
<dbReference type="PANTHER" id="PTHR43861:SF1">
    <property type="entry name" value="TRANS-ACONITATE 2-METHYLTRANSFERASE"/>
    <property type="match status" value="1"/>
</dbReference>
<evidence type="ECO:0000256" key="2">
    <source>
        <dbReference type="ARBA" id="ARBA00022679"/>
    </source>
</evidence>
<keyword evidence="1 4" id="KW-0489">Methyltransferase</keyword>